<evidence type="ECO:0000313" key="13">
    <source>
        <dbReference type="Proteomes" id="UP000039324"/>
    </source>
</evidence>
<dbReference type="Proteomes" id="UP000290189">
    <property type="component" value="Unassembled WGS sequence"/>
</dbReference>
<evidence type="ECO:0000256" key="5">
    <source>
        <dbReference type="ARBA" id="ARBA00022737"/>
    </source>
</evidence>
<feature type="transmembrane region" description="Helical" evidence="10">
    <location>
        <begin position="16"/>
        <end position="39"/>
    </location>
</feature>
<evidence type="ECO:0000313" key="11">
    <source>
        <dbReference type="EMBL" id="CEO96366.1"/>
    </source>
</evidence>
<keyword evidence="6 10" id="KW-1133">Transmembrane helix</keyword>
<evidence type="ECO:0000256" key="3">
    <source>
        <dbReference type="ARBA" id="ARBA00022448"/>
    </source>
</evidence>
<dbReference type="Proteomes" id="UP000039324">
    <property type="component" value="Unassembled WGS sequence"/>
</dbReference>
<gene>
    <name evidence="11" type="ORF">PBRA_005037</name>
    <name evidence="12" type="ORF">PLBR_LOCUS6521</name>
</gene>
<keyword evidence="4 8" id="KW-0812">Transmembrane</keyword>
<dbReference type="PROSITE" id="PS50920">
    <property type="entry name" value="SOLCAR"/>
    <property type="match status" value="3"/>
</dbReference>
<evidence type="ECO:0008006" key="15">
    <source>
        <dbReference type="Google" id="ProtNLM"/>
    </source>
</evidence>
<comment type="subcellular location">
    <subcellularLocation>
        <location evidence="1">Membrane</location>
        <topology evidence="1">Multi-pass membrane protein</topology>
    </subcellularLocation>
</comment>
<evidence type="ECO:0000256" key="2">
    <source>
        <dbReference type="ARBA" id="ARBA00006375"/>
    </source>
</evidence>
<evidence type="ECO:0000256" key="6">
    <source>
        <dbReference type="ARBA" id="ARBA00022989"/>
    </source>
</evidence>
<dbReference type="InterPro" id="IPR018108">
    <property type="entry name" value="MCP_transmembrane"/>
</dbReference>
<keyword evidence="13" id="KW-1185">Reference proteome</keyword>
<dbReference type="PRINTS" id="PR00926">
    <property type="entry name" value="MITOCARRIER"/>
</dbReference>
<feature type="repeat" description="Solcar" evidence="8">
    <location>
        <begin position="18"/>
        <end position="88"/>
    </location>
</feature>
<geneLocation type="mitochondrion" evidence="12"/>
<evidence type="ECO:0000256" key="4">
    <source>
        <dbReference type="ARBA" id="ARBA00022692"/>
    </source>
</evidence>
<dbReference type="OMA" id="DIWIAGA"/>
<sequence>MENARQRTPFEMESGAVHALLVSGVAGGAAGAFTDFVLFPLDTLKTRVQARDVARGSLKFYSGLASAMAGSFPSAAVFFAVYDTCRNKSYAMVAPQYHALASMGSASIANVAACAVRVPFEVVKQQLQAGMHSSTVECVKSIVRRDGVAGLYRGYMSTVLREVPFDALQFALWETLKVQYSNMEGGRTLTPLESGAMGAIAGSISAAATNPLDVVKTRLMTQGHKIVYNGFNDCIRKLWADEGLHGLTKGIFHRVAWIGLGGFLFFGAYETASQSITRSMDQ</sequence>
<evidence type="ECO:0000256" key="7">
    <source>
        <dbReference type="ARBA" id="ARBA00023136"/>
    </source>
</evidence>
<dbReference type="AlphaFoldDB" id="A0A0G4IM88"/>
<dbReference type="GO" id="GO:0016020">
    <property type="term" value="C:membrane"/>
    <property type="evidence" value="ECO:0007669"/>
    <property type="project" value="UniProtKB-SubCell"/>
</dbReference>
<feature type="transmembrane region" description="Helical" evidence="10">
    <location>
        <begin position="60"/>
        <end position="82"/>
    </location>
</feature>
<name>A0A0G4IM88_PLABS</name>
<feature type="repeat" description="Solcar" evidence="8">
    <location>
        <begin position="189"/>
        <end position="275"/>
    </location>
</feature>
<dbReference type="InterPro" id="IPR023395">
    <property type="entry name" value="MCP_dom_sf"/>
</dbReference>
<evidence type="ECO:0000313" key="12">
    <source>
        <dbReference type="EMBL" id="SPQ99306.1"/>
    </source>
</evidence>
<dbReference type="EMBL" id="CDSF01000057">
    <property type="protein sequence ID" value="CEO96366.1"/>
    <property type="molecule type" value="Genomic_DNA"/>
</dbReference>
<dbReference type="GO" id="GO:0055085">
    <property type="term" value="P:transmembrane transport"/>
    <property type="evidence" value="ECO:0007669"/>
    <property type="project" value="InterPro"/>
</dbReference>
<dbReference type="EMBL" id="OVEO01000011">
    <property type="protein sequence ID" value="SPQ99306.1"/>
    <property type="molecule type" value="Genomic_DNA"/>
</dbReference>
<keyword evidence="12" id="KW-0496">Mitochondrion</keyword>
<protein>
    <recommendedName>
        <fullName evidence="15">Mitochondrial carrier protein</fullName>
    </recommendedName>
</protein>
<dbReference type="SUPFAM" id="SSF103506">
    <property type="entry name" value="Mitochondrial carrier"/>
    <property type="match status" value="1"/>
</dbReference>
<evidence type="ECO:0000256" key="1">
    <source>
        <dbReference type="ARBA" id="ARBA00004141"/>
    </source>
</evidence>
<evidence type="ECO:0000256" key="10">
    <source>
        <dbReference type="SAM" id="Phobius"/>
    </source>
</evidence>
<evidence type="ECO:0000256" key="9">
    <source>
        <dbReference type="RuleBase" id="RU000488"/>
    </source>
</evidence>
<dbReference type="InterPro" id="IPR002067">
    <property type="entry name" value="MCP"/>
</dbReference>
<keyword evidence="3 9" id="KW-0813">Transport</keyword>
<dbReference type="PANTHER" id="PTHR45667">
    <property type="entry name" value="S-ADENOSYLMETHIONINE MITOCHONDRIAL CARRIER PROTEIN"/>
    <property type="match status" value="1"/>
</dbReference>
<dbReference type="Pfam" id="PF00153">
    <property type="entry name" value="Mito_carr"/>
    <property type="match status" value="3"/>
</dbReference>
<keyword evidence="7 8" id="KW-0472">Membrane</keyword>
<reference evidence="12 14" key="2">
    <citation type="submission" date="2018-03" db="EMBL/GenBank/DDBJ databases">
        <authorList>
            <person name="Fogelqvist J."/>
        </authorList>
    </citation>
    <scope>NUCLEOTIDE SEQUENCE [LARGE SCALE GENOMIC DNA]</scope>
</reference>
<evidence type="ECO:0000313" key="14">
    <source>
        <dbReference type="Proteomes" id="UP000290189"/>
    </source>
</evidence>
<evidence type="ECO:0000256" key="8">
    <source>
        <dbReference type="PROSITE-ProRule" id="PRU00282"/>
    </source>
</evidence>
<reference evidence="11 13" key="1">
    <citation type="submission" date="2015-02" db="EMBL/GenBank/DDBJ databases">
        <authorList>
            <person name="Chooi Y.-H."/>
        </authorList>
    </citation>
    <scope>NUCLEOTIDE SEQUENCE [LARGE SCALE GENOMIC DNA]</scope>
    <source>
        <strain evidence="11">E3</strain>
    </source>
</reference>
<accession>A0A0G4IM88</accession>
<feature type="repeat" description="Solcar" evidence="8">
    <location>
        <begin position="97"/>
        <end position="179"/>
    </location>
</feature>
<dbReference type="Gene3D" id="1.50.40.10">
    <property type="entry name" value="Mitochondrial carrier domain"/>
    <property type="match status" value="1"/>
</dbReference>
<organism evidence="11 13">
    <name type="scientific">Plasmodiophora brassicae</name>
    <name type="common">Clubroot disease agent</name>
    <dbReference type="NCBI Taxonomy" id="37360"/>
    <lineage>
        <taxon>Eukaryota</taxon>
        <taxon>Sar</taxon>
        <taxon>Rhizaria</taxon>
        <taxon>Endomyxa</taxon>
        <taxon>Phytomyxea</taxon>
        <taxon>Plasmodiophorida</taxon>
        <taxon>Plasmodiophoridae</taxon>
        <taxon>Plasmodiophora</taxon>
    </lineage>
</organism>
<proteinExistence type="inferred from homology"/>
<dbReference type="OrthoDB" id="276989at2759"/>
<keyword evidence="5" id="KW-0677">Repeat</keyword>
<comment type="similarity">
    <text evidence="2 9">Belongs to the mitochondrial carrier (TC 2.A.29) family.</text>
</comment>